<keyword evidence="2" id="KW-1185">Reference proteome</keyword>
<evidence type="ECO:0000313" key="2">
    <source>
        <dbReference type="Proteomes" id="UP000826540"/>
    </source>
</evidence>
<organism evidence="1 2">
    <name type="scientific">Sphaerospermopsis torques-reginae ITEP-024</name>
    <dbReference type="NCBI Taxonomy" id="984208"/>
    <lineage>
        <taxon>Bacteria</taxon>
        <taxon>Bacillati</taxon>
        <taxon>Cyanobacteriota</taxon>
        <taxon>Cyanophyceae</taxon>
        <taxon>Nostocales</taxon>
        <taxon>Aphanizomenonaceae</taxon>
        <taxon>Sphaerospermopsis</taxon>
        <taxon>Sphaerospermopsis torques-reginae</taxon>
    </lineage>
</organism>
<accession>A0ABX8X1S8</accession>
<proteinExistence type="predicted"/>
<dbReference type="Proteomes" id="UP000826540">
    <property type="component" value="Chromosome"/>
</dbReference>
<dbReference type="RefSeq" id="WP_220610485.1">
    <property type="nucleotide sequence ID" value="NZ_CP080598.1"/>
</dbReference>
<dbReference type="EMBL" id="CP080598">
    <property type="protein sequence ID" value="QYX32606.1"/>
    <property type="molecule type" value="Genomic_DNA"/>
</dbReference>
<name>A0ABX8X1S8_9CYAN</name>
<protein>
    <submittedName>
        <fullName evidence="1">Uncharacterized protein</fullName>
    </submittedName>
</protein>
<sequence>MRNPGHHHQRHEADQEFQECLTQLEDILQANCSENQVISEVAPSNTTNDNNSDDTDNIDLAALEDAVADIEKYLAQKDKKPKN</sequence>
<gene>
    <name evidence="1" type="ORF">K2F26_04265</name>
</gene>
<reference evidence="1 2" key="1">
    <citation type="journal article" date="2022" name="J. Am. Chem. Soc.">
        <title>Biosynthesis of Guanitoxin Enables Global Environmental Detection in Freshwater Cyanobacteria.</title>
        <authorList>
            <person name="Lima S.T."/>
            <person name="Fallon T.R."/>
            <person name="Cordoza J.L."/>
            <person name="Chekan J.R."/>
            <person name="Delbaje E."/>
            <person name="Hopiavuori A.R."/>
            <person name="Alvarenga D.O."/>
            <person name="Wood S.M."/>
            <person name="Luhavaya H."/>
            <person name="Baumgartner J.T."/>
            <person name="Dorr F.A."/>
            <person name="Etchegaray A."/>
            <person name="Pinto E."/>
            <person name="McKinnie S.M.K."/>
            <person name="Fiore M.F."/>
            <person name="Moore B.S."/>
        </authorList>
    </citation>
    <scope>NUCLEOTIDE SEQUENCE [LARGE SCALE GENOMIC DNA]</scope>
    <source>
        <strain evidence="1 2">ITEP-024</strain>
    </source>
</reference>
<evidence type="ECO:0000313" key="1">
    <source>
        <dbReference type="EMBL" id="QYX32606.1"/>
    </source>
</evidence>